<protein>
    <recommendedName>
        <fullName evidence="3">2'-5' RNA ligase family protein</fullName>
    </recommendedName>
</protein>
<evidence type="ECO:0008006" key="3">
    <source>
        <dbReference type="Google" id="ProtNLM"/>
    </source>
</evidence>
<dbReference type="AlphaFoldDB" id="A0A8H9FVE0"/>
<gene>
    <name evidence="1" type="ORF">GCM10011314_29420</name>
</gene>
<reference evidence="1" key="1">
    <citation type="journal article" date="2014" name="Int. J. Syst. Evol. Microbiol.">
        <title>Complete genome sequence of Corynebacterium casei LMG S-19264T (=DSM 44701T), isolated from a smear-ripened cheese.</title>
        <authorList>
            <consortium name="US DOE Joint Genome Institute (JGI-PGF)"/>
            <person name="Walter F."/>
            <person name="Albersmeier A."/>
            <person name="Kalinowski J."/>
            <person name="Ruckert C."/>
        </authorList>
    </citation>
    <scope>NUCLEOTIDE SEQUENCE</scope>
    <source>
        <strain evidence="1">CGMCC 1.10749</strain>
    </source>
</reference>
<proteinExistence type="predicted"/>
<name>A0A8H9FVE0_9MICO</name>
<dbReference type="SUPFAM" id="SSF55144">
    <property type="entry name" value="LigT-like"/>
    <property type="match status" value="1"/>
</dbReference>
<dbReference type="Pfam" id="PF13563">
    <property type="entry name" value="2_5_RNA_ligase2"/>
    <property type="match status" value="1"/>
</dbReference>
<comment type="caution">
    <text evidence="1">The sequence shown here is derived from an EMBL/GenBank/DDBJ whole genome shotgun (WGS) entry which is preliminary data.</text>
</comment>
<accession>A0A8H9FVE0</accession>
<dbReference type="Gene3D" id="3.90.1140.10">
    <property type="entry name" value="Cyclic phosphodiesterase"/>
    <property type="match status" value="1"/>
</dbReference>
<organism evidence="1 2">
    <name type="scientific">Knoellia flava</name>
    <dbReference type="NCBI Taxonomy" id="913969"/>
    <lineage>
        <taxon>Bacteria</taxon>
        <taxon>Bacillati</taxon>
        <taxon>Actinomycetota</taxon>
        <taxon>Actinomycetes</taxon>
        <taxon>Micrococcales</taxon>
        <taxon>Intrasporangiaceae</taxon>
        <taxon>Knoellia</taxon>
    </lineage>
</organism>
<sequence length="176" mass="18899">MGRMQSLELLLDDDTDATVRAEWTVLRDAGLPSQADHTGVSNAPHVTLLVTEHLPTADDDLASELGPMLPLRVRLGPVVAFPGRRLVLARLVLVDEPLLRMHAAALGRSGASATPLTANGRWVPHVTLARGIPEEDAARALALRWAPDLAGTVTQVRRWDSTARQTFAVAAARTQA</sequence>
<dbReference type="Proteomes" id="UP000628079">
    <property type="component" value="Unassembled WGS sequence"/>
</dbReference>
<reference evidence="1" key="2">
    <citation type="submission" date="2020-09" db="EMBL/GenBank/DDBJ databases">
        <authorList>
            <person name="Sun Q."/>
            <person name="Zhou Y."/>
        </authorList>
    </citation>
    <scope>NUCLEOTIDE SEQUENCE</scope>
    <source>
        <strain evidence="1">CGMCC 1.10749</strain>
    </source>
</reference>
<dbReference type="InterPro" id="IPR009097">
    <property type="entry name" value="Cyclic_Pdiesterase"/>
</dbReference>
<evidence type="ECO:0000313" key="1">
    <source>
        <dbReference type="EMBL" id="GGB87728.1"/>
    </source>
</evidence>
<dbReference type="EMBL" id="BMEA01000003">
    <property type="protein sequence ID" value="GGB87728.1"/>
    <property type="molecule type" value="Genomic_DNA"/>
</dbReference>
<evidence type="ECO:0000313" key="2">
    <source>
        <dbReference type="Proteomes" id="UP000628079"/>
    </source>
</evidence>